<feature type="coiled-coil region" evidence="1">
    <location>
        <begin position="69"/>
        <end position="96"/>
    </location>
</feature>
<feature type="coiled-coil region" evidence="1">
    <location>
        <begin position="181"/>
        <end position="274"/>
    </location>
</feature>
<feature type="signal peptide" evidence="2">
    <location>
        <begin position="1"/>
        <end position="22"/>
    </location>
</feature>
<evidence type="ECO:0000313" key="3">
    <source>
        <dbReference type="EMBL" id="MFD2234951.1"/>
    </source>
</evidence>
<protein>
    <submittedName>
        <fullName evidence="3">Murein hydrolase activator EnvC family protein</fullName>
    </submittedName>
</protein>
<proteinExistence type="predicted"/>
<dbReference type="Proteomes" id="UP001597296">
    <property type="component" value="Unassembled WGS sequence"/>
</dbReference>
<feature type="chain" id="PRO_5046558735" evidence="2">
    <location>
        <begin position="23"/>
        <end position="297"/>
    </location>
</feature>
<dbReference type="GO" id="GO:0016787">
    <property type="term" value="F:hydrolase activity"/>
    <property type="evidence" value="ECO:0007669"/>
    <property type="project" value="UniProtKB-KW"/>
</dbReference>
<dbReference type="RefSeq" id="WP_377317673.1">
    <property type="nucleotide sequence ID" value="NZ_JBHUIY010000032.1"/>
</dbReference>
<keyword evidence="2" id="KW-0732">Signal</keyword>
<evidence type="ECO:0000313" key="4">
    <source>
        <dbReference type="Proteomes" id="UP001597296"/>
    </source>
</evidence>
<name>A0ABW5CFG4_9PROT</name>
<dbReference type="EMBL" id="JBHUIY010000032">
    <property type="protein sequence ID" value="MFD2234951.1"/>
    <property type="molecule type" value="Genomic_DNA"/>
</dbReference>
<gene>
    <name evidence="3" type="ORF">ACFSNB_14150</name>
</gene>
<evidence type="ECO:0000256" key="2">
    <source>
        <dbReference type="SAM" id="SignalP"/>
    </source>
</evidence>
<comment type="caution">
    <text evidence="3">The sequence shown here is derived from an EMBL/GenBank/DDBJ whole genome shotgun (WGS) entry which is preliminary data.</text>
</comment>
<reference evidence="4" key="1">
    <citation type="journal article" date="2019" name="Int. J. Syst. Evol. Microbiol.">
        <title>The Global Catalogue of Microorganisms (GCM) 10K type strain sequencing project: providing services to taxonomists for standard genome sequencing and annotation.</title>
        <authorList>
            <consortium name="The Broad Institute Genomics Platform"/>
            <consortium name="The Broad Institute Genome Sequencing Center for Infectious Disease"/>
            <person name="Wu L."/>
            <person name="Ma J."/>
        </authorList>
    </citation>
    <scope>NUCLEOTIDE SEQUENCE [LARGE SCALE GENOMIC DNA]</scope>
    <source>
        <strain evidence="4">KCTC 15012</strain>
    </source>
</reference>
<organism evidence="3 4">
    <name type="scientific">Phaeospirillum tilakii</name>
    <dbReference type="NCBI Taxonomy" id="741673"/>
    <lineage>
        <taxon>Bacteria</taxon>
        <taxon>Pseudomonadati</taxon>
        <taxon>Pseudomonadota</taxon>
        <taxon>Alphaproteobacteria</taxon>
        <taxon>Rhodospirillales</taxon>
        <taxon>Rhodospirillaceae</taxon>
        <taxon>Phaeospirillum</taxon>
    </lineage>
</organism>
<feature type="non-terminal residue" evidence="3">
    <location>
        <position position="297"/>
    </location>
</feature>
<keyword evidence="4" id="KW-1185">Reference proteome</keyword>
<sequence length="297" mass="32285">MWRPEPLWTLTALLLLSGAAAAAPAPADDPGRRLREVEGELVRSRALHDEIRSRAADLAAETARVRGEMVKAARAAQESEDRLSELEAQLDELGRREAADAEALQRRARQQVGVLTALMRLAWRPTEALIAQPQSPADTVRSAILLRAAVPQIEHSAADLRGEIAAVTKLREAIGEKKARIAATTGQLEQERHRLEDLVERKSQIQRDTEAQRSAAEARMRDLAAQADDLRDLMARLEQERQRRVTEAAEKAAAEKAAREAEKAAREAAAAARLAAEKAARAAAIAAAKAEREAAAA</sequence>
<keyword evidence="1" id="KW-0175">Coiled coil</keyword>
<keyword evidence="3" id="KW-0378">Hydrolase</keyword>
<accession>A0ABW5CFG4</accession>
<evidence type="ECO:0000256" key="1">
    <source>
        <dbReference type="SAM" id="Coils"/>
    </source>
</evidence>